<reference evidence="1 2" key="1">
    <citation type="submission" date="2016-09" db="EMBL/GenBank/DDBJ databases">
        <title>Draft genome sequence of the soil isolate, Lysinibacillus fusiformis M5, a potential hypoxanthine producer.</title>
        <authorList>
            <person name="Gallegos-Monterrosa R."/>
            <person name="Maroti G."/>
            <person name="Balint B."/>
            <person name="Kovacs A.T."/>
        </authorList>
    </citation>
    <scope>NUCLEOTIDE SEQUENCE [LARGE SCALE GENOMIC DNA]</scope>
    <source>
        <strain evidence="1 2">M5</strain>
    </source>
</reference>
<dbReference type="OrthoDB" id="9771932at2"/>
<dbReference type="AlphaFoldDB" id="A0A1E4R6W5"/>
<protein>
    <submittedName>
        <fullName evidence="1">Uncharacterized protein</fullName>
    </submittedName>
</protein>
<sequence length="179" mass="21136">MTTIDIERIRADLKRFKEEKNATDMERGYCILDQPSYKPVVSDVWAQEAYYKHLSEIKMSLAEYATLLLDAKEVVVVGEHSKLLEWQALLNIARECKDRSLSLRCFFISQIFLKAAIEGDERFEYAKLADLIDKEINDYPYHAYYKERYDDGYGEGTQGTFDEYYEIKREELASWLIEH</sequence>
<dbReference type="EMBL" id="MECQ01000001">
    <property type="protein sequence ID" value="ODV56210.1"/>
    <property type="molecule type" value="Genomic_DNA"/>
</dbReference>
<accession>A0A1E4R6W5</accession>
<organism evidence="1 2">
    <name type="scientific">Lysinibacillus fusiformis</name>
    <dbReference type="NCBI Taxonomy" id="28031"/>
    <lineage>
        <taxon>Bacteria</taxon>
        <taxon>Bacillati</taxon>
        <taxon>Bacillota</taxon>
        <taxon>Bacilli</taxon>
        <taxon>Bacillales</taxon>
        <taxon>Bacillaceae</taxon>
        <taxon>Lysinibacillus</taxon>
    </lineage>
</organism>
<dbReference type="Proteomes" id="UP000094784">
    <property type="component" value="Unassembled WGS sequence"/>
</dbReference>
<gene>
    <name evidence="1" type="ORF">BG258_10025</name>
</gene>
<evidence type="ECO:0000313" key="1">
    <source>
        <dbReference type="EMBL" id="ODV56210.1"/>
    </source>
</evidence>
<dbReference type="RefSeq" id="WP_069481216.1">
    <property type="nucleotide sequence ID" value="NZ_KV766182.1"/>
</dbReference>
<evidence type="ECO:0000313" key="2">
    <source>
        <dbReference type="Proteomes" id="UP000094784"/>
    </source>
</evidence>
<proteinExistence type="predicted"/>
<comment type="caution">
    <text evidence="1">The sequence shown here is derived from an EMBL/GenBank/DDBJ whole genome shotgun (WGS) entry which is preliminary data.</text>
</comment>
<name>A0A1E4R6W5_9BACI</name>